<evidence type="ECO:0000313" key="1">
    <source>
        <dbReference type="EMBL" id="KAH3848052.1"/>
    </source>
</evidence>
<reference evidence="1" key="1">
    <citation type="journal article" date="2019" name="bioRxiv">
        <title>The Genome of the Zebra Mussel, Dreissena polymorpha: A Resource for Invasive Species Research.</title>
        <authorList>
            <person name="McCartney M.A."/>
            <person name="Auch B."/>
            <person name="Kono T."/>
            <person name="Mallez S."/>
            <person name="Zhang Y."/>
            <person name="Obille A."/>
            <person name="Becker A."/>
            <person name="Abrahante J.E."/>
            <person name="Garbe J."/>
            <person name="Badalamenti J.P."/>
            <person name="Herman A."/>
            <person name="Mangelson H."/>
            <person name="Liachko I."/>
            <person name="Sullivan S."/>
            <person name="Sone E.D."/>
            <person name="Koren S."/>
            <person name="Silverstein K.A.T."/>
            <person name="Beckman K.B."/>
            <person name="Gohl D.M."/>
        </authorList>
    </citation>
    <scope>NUCLEOTIDE SEQUENCE</scope>
    <source>
        <strain evidence="1">Duluth1</strain>
        <tissue evidence="1">Whole animal</tissue>
    </source>
</reference>
<evidence type="ECO:0000313" key="2">
    <source>
        <dbReference type="Proteomes" id="UP000828390"/>
    </source>
</evidence>
<comment type="caution">
    <text evidence="1">The sequence shown here is derived from an EMBL/GenBank/DDBJ whole genome shotgun (WGS) entry which is preliminary data.</text>
</comment>
<keyword evidence="2" id="KW-1185">Reference proteome</keyword>
<accession>A0A9D4KZN0</accession>
<gene>
    <name evidence="1" type="ORF">DPMN_090390</name>
</gene>
<reference evidence="1" key="2">
    <citation type="submission" date="2020-11" db="EMBL/GenBank/DDBJ databases">
        <authorList>
            <person name="McCartney M.A."/>
            <person name="Auch B."/>
            <person name="Kono T."/>
            <person name="Mallez S."/>
            <person name="Becker A."/>
            <person name="Gohl D.M."/>
            <person name="Silverstein K.A.T."/>
            <person name="Koren S."/>
            <person name="Bechman K.B."/>
            <person name="Herman A."/>
            <person name="Abrahante J.E."/>
            <person name="Garbe J."/>
        </authorList>
    </citation>
    <scope>NUCLEOTIDE SEQUENCE</scope>
    <source>
        <strain evidence="1">Duluth1</strain>
        <tissue evidence="1">Whole animal</tissue>
    </source>
</reference>
<dbReference type="EMBL" id="JAIWYP010000003">
    <property type="protein sequence ID" value="KAH3848052.1"/>
    <property type="molecule type" value="Genomic_DNA"/>
</dbReference>
<dbReference type="AlphaFoldDB" id="A0A9D4KZN0"/>
<proteinExistence type="predicted"/>
<dbReference type="Proteomes" id="UP000828390">
    <property type="component" value="Unassembled WGS sequence"/>
</dbReference>
<protein>
    <submittedName>
        <fullName evidence="1">Uncharacterized protein</fullName>
    </submittedName>
</protein>
<organism evidence="1 2">
    <name type="scientific">Dreissena polymorpha</name>
    <name type="common">Zebra mussel</name>
    <name type="synonym">Mytilus polymorpha</name>
    <dbReference type="NCBI Taxonomy" id="45954"/>
    <lineage>
        <taxon>Eukaryota</taxon>
        <taxon>Metazoa</taxon>
        <taxon>Spiralia</taxon>
        <taxon>Lophotrochozoa</taxon>
        <taxon>Mollusca</taxon>
        <taxon>Bivalvia</taxon>
        <taxon>Autobranchia</taxon>
        <taxon>Heteroconchia</taxon>
        <taxon>Euheterodonta</taxon>
        <taxon>Imparidentia</taxon>
        <taxon>Neoheterodontei</taxon>
        <taxon>Myida</taxon>
        <taxon>Dreissenoidea</taxon>
        <taxon>Dreissenidae</taxon>
        <taxon>Dreissena</taxon>
    </lineage>
</organism>
<sequence>MGRPIDIWGDLQMERCAKLLQSEWLINLQTDVWVTYRRKGGKSTNGMVIKP</sequence>
<name>A0A9D4KZN0_DREPO</name>